<protein>
    <submittedName>
        <fullName evidence="1">Uncharacterized protein</fullName>
    </submittedName>
</protein>
<evidence type="ECO:0000313" key="1">
    <source>
        <dbReference type="EMBL" id="KFK40460.1"/>
    </source>
</evidence>
<name>A0A087HEA8_ARAAL</name>
<sequence>MTTEKKLSLKGDGRYKVASFVGIHRGFADSNRWRE</sequence>
<accession>A0A087HEA8</accession>
<dbReference type="EMBL" id="CM002871">
    <property type="protein sequence ID" value="KFK40460.1"/>
    <property type="molecule type" value="Genomic_DNA"/>
</dbReference>
<proteinExistence type="predicted"/>
<gene>
    <name evidence="1" type="ordered locus">AALP_Aa3g375800</name>
</gene>
<keyword evidence="2" id="KW-1185">Reference proteome</keyword>
<dbReference type="Gramene" id="KFK40460">
    <property type="protein sequence ID" value="KFK40460"/>
    <property type="gene ID" value="AALP_AA3G375800"/>
</dbReference>
<dbReference type="AlphaFoldDB" id="A0A087HEA8"/>
<dbReference type="Proteomes" id="UP000029120">
    <property type="component" value="Chromosome 3"/>
</dbReference>
<organism evidence="1 2">
    <name type="scientific">Arabis alpina</name>
    <name type="common">Alpine rock-cress</name>
    <dbReference type="NCBI Taxonomy" id="50452"/>
    <lineage>
        <taxon>Eukaryota</taxon>
        <taxon>Viridiplantae</taxon>
        <taxon>Streptophyta</taxon>
        <taxon>Embryophyta</taxon>
        <taxon>Tracheophyta</taxon>
        <taxon>Spermatophyta</taxon>
        <taxon>Magnoliopsida</taxon>
        <taxon>eudicotyledons</taxon>
        <taxon>Gunneridae</taxon>
        <taxon>Pentapetalae</taxon>
        <taxon>rosids</taxon>
        <taxon>malvids</taxon>
        <taxon>Brassicales</taxon>
        <taxon>Brassicaceae</taxon>
        <taxon>Arabideae</taxon>
        <taxon>Arabis</taxon>
    </lineage>
</organism>
<evidence type="ECO:0000313" key="2">
    <source>
        <dbReference type="Proteomes" id="UP000029120"/>
    </source>
</evidence>
<reference evidence="2" key="1">
    <citation type="journal article" date="2015" name="Nat. Plants">
        <title>Genome expansion of Arabis alpina linked with retrotransposition and reduced symmetric DNA methylation.</title>
        <authorList>
            <person name="Willing E.M."/>
            <person name="Rawat V."/>
            <person name="Mandakova T."/>
            <person name="Maumus F."/>
            <person name="James G.V."/>
            <person name="Nordstroem K.J."/>
            <person name="Becker C."/>
            <person name="Warthmann N."/>
            <person name="Chica C."/>
            <person name="Szarzynska B."/>
            <person name="Zytnicki M."/>
            <person name="Albani M.C."/>
            <person name="Kiefer C."/>
            <person name="Bergonzi S."/>
            <person name="Castaings L."/>
            <person name="Mateos J.L."/>
            <person name="Berns M.C."/>
            <person name="Bujdoso N."/>
            <person name="Piofczyk T."/>
            <person name="de Lorenzo L."/>
            <person name="Barrero-Sicilia C."/>
            <person name="Mateos I."/>
            <person name="Piednoel M."/>
            <person name="Hagmann J."/>
            <person name="Chen-Min-Tao R."/>
            <person name="Iglesias-Fernandez R."/>
            <person name="Schuster S.C."/>
            <person name="Alonso-Blanco C."/>
            <person name="Roudier F."/>
            <person name="Carbonero P."/>
            <person name="Paz-Ares J."/>
            <person name="Davis S.J."/>
            <person name="Pecinka A."/>
            <person name="Quesneville H."/>
            <person name="Colot V."/>
            <person name="Lysak M.A."/>
            <person name="Weigel D."/>
            <person name="Coupland G."/>
            <person name="Schneeberger K."/>
        </authorList>
    </citation>
    <scope>NUCLEOTIDE SEQUENCE [LARGE SCALE GENOMIC DNA]</scope>
    <source>
        <strain evidence="2">cv. Pajares</strain>
    </source>
</reference>